<comment type="caution">
    <text evidence="1">The sequence shown here is derived from an EMBL/GenBank/DDBJ whole genome shotgun (WGS) entry which is preliminary data.</text>
</comment>
<proteinExistence type="predicted"/>
<name>A0A0F3GMX9_9BACT</name>
<organism evidence="1 2">
    <name type="scientific">Candidatus Magnetobacterium bavaricum</name>
    <dbReference type="NCBI Taxonomy" id="29290"/>
    <lineage>
        <taxon>Bacteria</taxon>
        <taxon>Pseudomonadati</taxon>
        <taxon>Nitrospirota</taxon>
        <taxon>Thermodesulfovibrionia</taxon>
        <taxon>Thermodesulfovibrionales</taxon>
        <taxon>Candidatus Magnetobacteriaceae</taxon>
        <taxon>Candidatus Magnetobacterium</taxon>
    </lineage>
</organism>
<accession>A0A0F3GMX9</accession>
<evidence type="ECO:0000313" key="2">
    <source>
        <dbReference type="Proteomes" id="UP000033423"/>
    </source>
</evidence>
<keyword evidence="2" id="KW-1185">Reference proteome</keyword>
<evidence type="ECO:0000313" key="1">
    <source>
        <dbReference type="EMBL" id="KJU82043.1"/>
    </source>
</evidence>
<dbReference type="Proteomes" id="UP000033423">
    <property type="component" value="Unassembled WGS sequence"/>
</dbReference>
<reference evidence="1 2" key="1">
    <citation type="submission" date="2015-02" db="EMBL/GenBank/DDBJ databases">
        <title>Single-cell genomics of uncultivated deep-branching MTB reveals a conserved set of magnetosome genes.</title>
        <authorList>
            <person name="Kolinko S."/>
            <person name="Richter M."/>
            <person name="Glockner F.O."/>
            <person name="Brachmann A."/>
            <person name="Schuler D."/>
        </authorList>
    </citation>
    <scope>NUCLEOTIDE SEQUENCE [LARGE SCALE GENOMIC DNA]</scope>
    <source>
        <strain evidence="1">TM-1</strain>
    </source>
</reference>
<dbReference type="EMBL" id="LACI01002436">
    <property type="protein sequence ID" value="KJU82043.1"/>
    <property type="molecule type" value="Genomic_DNA"/>
</dbReference>
<protein>
    <submittedName>
        <fullName evidence="1">Uncharacterized protein</fullName>
    </submittedName>
</protein>
<gene>
    <name evidence="1" type="ORF">MBAV_005765</name>
</gene>
<sequence>MIIFLGLAFLKCYLFCNPAGSGSRPMRITGLKVCYRVSKILRMAGEFVSGCCHLPRGRGSLLYYLIKTLDSIVNLVSPGALL</sequence>
<dbReference type="AlphaFoldDB" id="A0A0F3GMX9"/>